<dbReference type="Gene3D" id="1.10.101.10">
    <property type="entry name" value="PGBD-like superfamily/PGBD"/>
    <property type="match status" value="2"/>
</dbReference>
<feature type="compositionally biased region" description="Low complexity" evidence="1">
    <location>
        <begin position="226"/>
        <end position="266"/>
    </location>
</feature>
<feature type="compositionally biased region" description="Polar residues" evidence="1">
    <location>
        <begin position="151"/>
        <end position="174"/>
    </location>
</feature>
<dbReference type="RefSeq" id="WP_100899655.1">
    <property type="nucleotide sequence ID" value="NZ_CAWNNC010000001.1"/>
</dbReference>
<feature type="domain" description="Peptidoglycan binding-like" evidence="2">
    <location>
        <begin position="282"/>
        <end position="338"/>
    </location>
</feature>
<feature type="domain" description="Peptidoglycan binding-like" evidence="2">
    <location>
        <begin position="88"/>
        <end position="144"/>
    </location>
</feature>
<feature type="region of interest" description="Disordered" evidence="1">
    <location>
        <begin position="151"/>
        <end position="267"/>
    </location>
</feature>
<evidence type="ECO:0000313" key="3">
    <source>
        <dbReference type="EMBL" id="AUB38286.1"/>
    </source>
</evidence>
<reference evidence="3 4" key="1">
    <citation type="submission" date="2017-11" db="EMBL/GenBank/DDBJ databases">
        <title>Complete genome of a free-living desiccation-tolerant cyanobacterium and its photosynthetic adaptation to extreme terrestrial habitat.</title>
        <authorList>
            <person name="Shang J."/>
        </authorList>
    </citation>
    <scope>NUCLEOTIDE SEQUENCE [LARGE SCALE GENOMIC DNA]</scope>
    <source>
        <strain evidence="3 4">CCNUN1</strain>
    </source>
</reference>
<proteinExistence type="predicted"/>
<sequence>MQSSLTASILSYLKLLDPTVNRCRMEKRPKGWWAKRSKSFSAIEILLFSTTPLLIASTAVVSIAAPQKIAQVNPGDSINRPILKVGSQGERVSELQAALKLLGFYSGAVDGTYSENTASAVSRFKQAAGLNPDGIVDGSTWQRLFPNQPVAASTIPSSQPRLNSANNFPVPTQASNVSNVVNSNPPRQAATQVPTNPEPRPTTPKKAVRQGATSPEPRPATPKKATTSSTRKTPNRTTSTTRTQSTTRTRQTTGTQPNTTTKRTPGIQYTSEGLPILRIGLRGSEVVKLQQQLKKLGFLKGDADGDFGQTTEAAVKAAQKRYGLEADGVVGGSTWEVLLRR</sequence>
<accession>A0A2K8SS59</accession>
<evidence type="ECO:0000259" key="2">
    <source>
        <dbReference type="Pfam" id="PF01471"/>
    </source>
</evidence>
<protein>
    <submittedName>
        <fullName evidence="3">Peptidoglycan-binding</fullName>
    </submittedName>
</protein>
<feature type="compositionally biased region" description="Polar residues" evidence="1">
    <location>
        <begin position="185"/>
        <end position="195"/>
    </location>
</feature>
<name>A0A2K8SS59_9NOSO</name>
<dbReference type="Pfam" id="PF01471">
    <property type="entry name" value="PG_binding_1"/>
    <property type="match status" value="2"/>
</dbReference>
<dbReference type="Proteomes" id="UP000232003">
    <property type="component" value="Chromosome"/>
</dbReference>
<dbReference type="KEGG" id="nfl:COO91_04251"/>
<organism evidence="3 4">
    <name type="scientific">Nostoc flagelliforme CCNUN1</name>
    <dbReference type="NCBI Taxonomy" id="2038116"/>
    <lineage>
        <taxon>Bacteria</taxon>
        <taxon>Bacillati</taxon>
        <taxon>Cyanobacteriota</taxon>
        <taxon>Cyanophyceae</taxon>
        <taxon>Nostocales</taxon>
        <taxon>Nostocaceae</taxon>
        <taxon>Nostoc</taxon>
    </lineage>
</organism>
<dbReference type="EMBL" id="CP024785">
    <property type="protein sequence ID" value="AUB38286.1"/>
    <property type="molecule type" value="Genomic_DNA"/>
</dbReference>
<gene>
    <name evidence="3" type="ORF">COO91_04251</name>
</gene>
<dbReference type="InterPro" id="IPR036366">
    <property type="entry name" value="PGBDSf"/>
</dbReference>
<keyword evidence="4" id="KW-1185">Reference proteome</keyword>
<dbReference type="InterPro" id="IPR002477">
    <property type="entry name" value="Peptidoglycan-bd-like"/>
</dbReference>
<dbReference type="AlphaFoldDB" id="A0A2K8SS59"/>
<evidence type="ECO:0000256" key="1">
    <source>
        <dbReference type="SAM" id="MobiDB-lite"/>
    </source>
</evidence>
<dbReference type="InterPro" id="IPR036365">
    <property type="entry name" value="PGBD-like_sf"/>
</dbReference>
<dbReference type="OrthoDB" id="529556at2"/>
<feature type="compositionally biased region" description="Low complexity" evidence="1">
    <location>
        <begin position="175"/>
        <end position="184"/>
    </location>
</feature>
<evidence type="ECO:0000313" key="4">
    <source>
        <dbReference type="Proteomes" id="UP000232003"/>
    </source>
</evidence>
<dbReference type="SUPFAM" id="SSF47090">
    <property type="entry name" value="PGBD-like"/>
    <property type="match status" value="2"/>
</dbReference>